<name>A0A9P3HLV7_9FUNG</name>
<evidence type="ECO:0000313" key="10">
    <source>
        <dbReference type="Proteomes" id="UP000827284"/>
    </source>
</evidence>
<feature type="region of interest" description="Disordered" evidence="7">
    <location>
        <begin position="286"/>
        <end position="325"/>
    </location>
</feature>
<evidence type="ECO:0000256" key="7">
    <source>
        <dbReference type="SAM" id="MobiDB-lite"/>
    </source>
</evidence>
<feature type="transmembrane region" description="Helical" evidence="8">
    <location>
        <begin position="185"/>
        <end position="207"/>
    </location>
</feature>
<keyword evidence="6 8" id="KW-0472">Membrane</keyword>
<evidence type="ECO:0000256" key="4">
    <source>
        <dbReference type="ARBA" id="ARBA00022692"/>
    </source>
</evidence>
<evidence type="ECO:0000256" key="8">
    <source>
        <dbReference type="SAM" id="Phobius"/>
    </source>
</evidence>
<dbReference type="PANTHER" id="PTHR13116">
    <property type="entry name" value="ER MEMBRANE PROTEIN COMPLEX SUBUNIT 3"/>
    <property type="match status" value="1"/>
</dbReference>
<dbReference type="Proteomes" id="UP000827284">
    <property type="component" value="Unassembled WGS sequence"/>
</dbReference>
<dbReference type="PANTHER" id="PTHR13116:SF5">
    <property type="entry name" value="ER MEMBRANE PROTEIN COMPLEX SUBUNIT 3"/>
    <property type="match status" value="1"/>
</dbReference>
<sequence length="325" mass="35681">MGAWTVLQERQAMLLDPAIRDWVLIPIMIVMVLVGIVRHQVTVLLNGTPKKADLKSARETKALQRGGILRAHGTHLPEHAFEARKTFLSDAFEKGTYEKDPNASSKPKGNVMQDPAYVETMMDGMKKNMMNIIPQTVIMAWINFFFSGFVLIKLPFPLTIRFKSMLQRGIETSDMDVSWVSSLSWYFLNLFGLQSVFTLILGSGHAADAMRDMQAMSTMGMGAAAGPQMGPTGQPADMHKIFLSEKENLDLTEHEWGLENVEMRVLVKYGKLPRSVLVDYKKAKSLGSASSQSASSPSSASAQIAAAASSSPAVTAGKKKGRRQV</sequence>
<comment type="caution">
    <text evidence="9">The sequence shown here is derived from an EMBL/GenBank/DDBJ whole genome shotgun (WGS) entry which is preliminary data.</text>
</comment>
<evidence type="ECO:0000256" key="5">
    <source>
        <dbReference type="ARBA" id="ARBA00022989"/>
    </source>
</evidence>
<dbReference type="InterPro" id="IPR008568">
    <property type="entry name" value="EMC3"/>
</dbReference>
<dbReference type="Pfam" id="PF01956">
    <property type="entry name" value="EMC3_TMCO1"/>
    <property type="match status" value="1"/>
</dbReference>
<evidence type="ECO:0000313" key="9">
    <source>
        <dbReference type="EMBL" id="GJJ79081.1"/>
    </source>
</evidence>
<dbReference type="AlphaFoldDB" id="A0A9P3HLV7"/>
<reference evidence="9" key="2">
    <citation type="journal article" date="2022" name="Microbiol. Resour. Announc.">
        <title>Whole-Genome Sequence of Entomortierella parvispora E1425, a Mucoromycotan Fungus Associated with Burkholderiaceae-Related Endosymbiotic Bacteria.</title>
        <authorList>
            <person name="Herlambang A."/>
            <person name="Guo Y."/>
            <person name="Takashima Y."/>
            <person name="Narisawa K."/>
            <person name="Ohta H."/>
            <person name="Nishizawa T."/>
        </authorList>
    </citation>
    <scope>NUCLEOTIDE SEQUENCE</scope>
    <source>
        <strain evidence="9">E1425</strain>
    </source>
</reference>
<accession>A0A9P3HLV7</accession>
<protein>
    <recommendedName>
        <fullName evidence="3">ER membrane protein complex subunit 3</fullName>
    </recommendedName>
</protein>
<gene>
    <name evidence="9" type="ORF">EMPS_11440</name>
</gene>
<evidence type="ECO:0000256" key="2">
    <source>
        <dbReference type="ARBA" id="ARBA00005376"/>
    </source>
</evidence>
<keyword evidence="4 8" id="KW-0812">Transmembrane</keyword>
<reference evidence="9" key="1">
    <citation type="submission" date="2021-11" db="EMBL/GenBank/DDBJ databases">
        <authorList>
            <person name="Herlambang A."/>
            <person name="Guo Y."/>
            <person name="Takashima Y."/>
            <person name="Nishizawa T."/>
        </authorList>
    </citation>
    <scope>NUCLEOTIDE SEQUENCE</scope>
    <source>
        <strain evidence="9">E1425</strain>
    </source>
</reference>
<dbReference type="GO" id="GO:0034975">
    <property type="term" value="P:protein folding in endoplasmic reticulum"/>
    <property type="evidence" value="ECO:0007669"/>
    <property type="project" value="TreeGrafter"/>
</dbReference>
<keyword evidence="5 8" id="KW-1133">Transmembrane helix</keyword>
<proteinExistence type="inferred from homology"/>
<dbReference type="OrthoDB" id="6745403at2759"/>
<dbReference type="GO" id="GO:0072546">
    <property type="term" value="C:EMC complex"/>
    <property type="evidence" value="ECO:0007669"/>
    <property type="project" value="TreeGrafter"/>
</dbReference>
<keyword evidence="10" id="KW-1185">Reference proteome</keyword>
<feature type="transmembrane region" description="Helical" evidence="8">
    <location>
        <begin position="23"/>
        <end position="45"/>
    </location>
</feature>
<comment type="subcellular location">
    <subcellularLocation>
        <location evidence="1">Membrane</location>
        <topology evidence="1">Multi-pass membrane protein</topology>
    </subcellularLocation>
</comment>
<feature type="transmembrane region" description="Helical" evidence="8">
    <location>
        <begin position="132"/>
        <end position="152"/>
    </location>
</feature>
<dbReference type="EMBL" id="BQFW01000015">
    <property type="protein sequence ID" value="GJJ79081.1"/>
    <property type="molecule type" value="Genomic_DNA"/>
</dbReference>
<evidence type="ECO:0000256" key="3">
    <source>
        <dbReference type="ARBA" id="ARBA00020822"/>
    </source>
</evidence>
<dbReference type="SMART" id="SM01415">
    <property type="entry name" value="DUF106"/>
    <property type="match status" value="1"/>
</dbReference>
<feature type="compositionally biased region" description="Low complexity" evidence="7">
    <location>
        <begin position="288"/>
        <end position="313"/>
    </location>
</feature>
<dbReference type="InterPro" id="IPR002809">
    <property type="entry name" value="EMC3/TMCO1"/>
</dbReference>
<comment type="similarity">
    <text evidence="2">Belongs to the EMC3 family.</text>
</comment>
<evidence type="ECO:0000256" key="1">
    <source>
        <dbReference type="ARBA" id="ARBA00004141"/>
    </source>
</evidence>
<evidence type="ECO:0000256" key="6">
    <source>
        <dbReference type="ARBA" id="ARBA00023136"/>
    </source>
</evidence>
<organism evidence="9 10">
    <name type="scientific">Entomortierella parvispora</name>
    <dbReference type="NCBI Taxonomy" id="205924"/>
    <lineage>
        <taxon>Eukaryota</taxon>
        <taxon>Fungi</taxon>
        <taxon>Fungi incertae sedis</taxon>
        <taxon>Mucoromycota</taxon>
        <taxon>Mortierellomycotina</taxon>
        <taxon>Mortierellomycetes</taxon>
        <taxon>Mortierellales</taxon>
        <taxon>Mortierellaceae</taxon>
        <taxon>Entomortierella</taxon>
    </lineage>
</organism>